<organism evidence="1 2">
    <name type="scientific">Mauternbach virus</name>
    <dbReference type="NCBI Taxonomy" id="2486603"/>
    <lineage>
        <taxon>Viruses</taxon>
        <taxon>Viruses incertae sedis</taxon>
        <taxon>Naldaviricetes</taxon>
        <taxon>Lefavirales</taxon>
        <taxon>Nudiviridae</taxon>
        <taxon>Alphanudivirus</taxon>
        <taxon>Alphanudivirus quartudromelanogasteris</taxon>
    </lineage>
</organism>
<accession>A0A3G3E678</accession>
<dbReference type="RefSeq" id="YP_010797665.1">
    <property type="nucleotide sequence ID" value="NC_076232.1"/>
</dbReference>
<reference evidence="2" key="1">
    <citation type="submission" date="2018-02" db="EMBL/GenBank/DDBJ databases">
        <title>A New Nudivirus from Drosophila melanogaster.</title>
        <authorList>
            <consortium name="DrosEU"/>
            <person name="Obbard D.J."/>
            <person name="Staubach F."/>
            <person name="Betancourt A."/>
        </authorList>
    </citation>
    <scope>NUCLEOTIDE SEQUENCE [LARGE SCALE GENOMIC DNA]</scope>
</reference>
<evidence type="ECO:0000313" key="1">
    <source>
        <dbReference type="EMBL" id="AYP97957.1"/>
    </source>
</evidence>
<protein>
    <submittedName>
        <fullName evidence="1">GrBNV gp84-like protein-like protein</fullName>
    </submittedName>
</protein>
<dbReference type="Proteomes" id="UP000679071">
    <property type="component" value="Segment"/>
</dbReference>
<sequence length="225" mass="25679">MDKSYISNDLSFLENIKRKALNDGKMFTIPQKRNDLAISKLHLPKEQCGFSYTFETKCPLKCVIEIDSRAVASLALINKQSGILKCYANKLPIMTVNISRLLYTTEAFAVQRNADNGDVPVSQKALEFFLKTDLEQCKKDCLPPNEKFSNFLHRLKGTGYMDYIFSLARELNLNVDFVITSNMICRYKKLNIFNGQTSIGTGYLTVVHNENRWYVKTTTTPICTD</sequence>
<dbReference type="KEGG" id="vg:80535643"/>
<keyword evidence="2" id="KW-1185">Reference proteome</keyword>
<name>A0A3G3E678_9VIRU</name>
<dbReference type="GeneID" id="80535643"/>
<evidence type="ECO:0000313" key="2">
    <source>
        <dbReference type="Proteomes" id="UP000679071"/>
    </source>
</evidence>
<dbReference type="EMBL" id="MG969167">
    <property type="protein sequence ID" value="AYP97957.1"/>
    <property type="molecule type" value="Genomic_DNA"/>
</dbReference>
<proteinExistence type="predicted"/>